<dbReference type="GO" id="GO:0018279">
    <property type="term" value="P:protein N-linked glycosylation via asparagine"/>
    <property type="evidence" value="ECO:0007669"/>
    <property type="project" value="TreeGrafter"/>
</dbReference>
<comment type="subunit">
    <text evidence="10">Component of the oligosaccharyltransferase (OST) complex.</text>
</comment>
<dbReference type="OMA" id="RYEYARE"/>
<sequence length="615" mass="69047">MALRSALFVALALQLLFLMHATADILISKADRKVDLSGNNVRVITNLKVENGGSEPIGEVLHALPLQLVRNLAFIGASAFEGKGKNRGAPINLPVKLTKSEAAVEGVILFSISLNKPLKGGETTTVDVYSVFTHVLKPFPAEITQSDVQLVLYYDSAYIFSAYPVKLQTTIFKLPNNPRVESYTKVNPVKQADTDLKYGPYENIRAFSSLPISIHYENNQPFVVVEELVREIEISNWGNIYVTENYRLTHGGAKHKGGFSRLDFQARPGASGRASIRGLLARLPPRAHSVYYRDEIGNVSTSHLRNDKDKTDLQFEPRYPLLGGWRVTFTIGYGLPLQDFVFHTGDGKRFLKFPFGCPLQDVLVENLIVKVVLPEGSKEPSFQVPFPVNKSDEVKYSYLDTVGRTVIVLTKKNAVQEHNVFFEVYFKFNTIAMLVEPLMLVIGFLLFFIACIAYARFDFSISKTSAAYQARVQREELMDAVQKIQNIFSFRRVNVSDKLEASLKDLARTGDIQSCKAARKAADAALKESAKELQAKFQSVQSFPRSFNIIPKLEALIAKEKEKQEKLLQKHAVVVESYERKLSSKEIDNRIAPHQQKISALKQEVDDMLESLDDF</sequence>
<feature type="transmembrane region" description="Helical" evidence="10">
    <location>
        <begin position="431"/>
        <end position="455"/>
    </location>
</feature>
<evidence type="ECO:0000256" key="5">
    <source>
        <dbReference type="ARBA" id="ARBA00022692"/>
    </source>
</evidence>
<gene>
    <name evidence="11" type="ORF">KP509_30G062800</name>
</gene>
<dbReference type="GO" id="GO:0008250">
    <property type="term" value="C:oligosaccharyltransferase complex"/>
    <property type="evidence" value="ECO:0007669"/>
    <property type="project" value="UniProtKB-UniRule"/>
</dbReference>
<evidence type="ECO:0000256" key="7">
    <source>
        <dbReference type="ARBA" id="ARBA00022824"/>
    </source>
</evidence>
<comment type="caution">
    <text evidence="11">The sequence shown here is derived from an EMBL/GenBank/DDBJ whole genome shotgun (WGS) entry which is preliminary data.</text>
</comment>
<evidence type="ECO:0000256" key="4">
    <source>
        <dbReference type="ARBA" id="ARBA00008905"/>
    </source>
</evidence>
<dbReference type="AlphaFoldDB" id="A0A8T2R453"/>
<feature type="chain" id="PRO_5035960233" description="Dolichyl-diphosphooligosaccharide--protein glycosyltransferase subunit 1" evidence="10">
    <location>
        <begin position="24"/>
        <end position="615"/>
    </location>
</feature>
<evidence type="ECO:0000256" key="1">
    <source>
        <dbReference type="ARBA" id="ARBA00002791"/>
    </source>
</evidence>
<keyword evidence="6 10" id="KW-0732">Signal</keyword>
<dbReference type="Proteomes" id="UP000825935">
    <property type="component" value="Chromosome 30"/>
</dbReference>
<evidence type="ECO:0000256" key="3">
    <source>
        <dbReference type="ARBA" id="ARBA00004922"/>
    </source>
</evidence>
<reference evidence="11" key="1">
    <citation type="submission" date="2021-08" db="EMBL/GenBank/DDBJ databases">
        <title>WGS assembly of Ceratopteris richardii.</title>
        <authorList>
            <person name="Marchant D.B."/>
            <person name="Chen G."/>
            <person name="Jenkins J."/>
            <person name="Shu S."/>
            <person name="Leebens-Mack J."/>
            <person name="Grimwood J."/>
            <person name="Schmutz J."/>
            <person name="Soltis P."/>
            <person name="Soltis D."/>
            <person name="Chen Z.-H."/>
        </authorList>
    </citation>
    <scope>NUCLEOTIDE SEQUENCE</scope>
    <source>
        <strain evidence="11">Whitten #5841</strain>
        <tissue evidence="11">Leaf</tissue>
    </source>
</reference>
<accession>A0A8T2R453</accession>
<evidence type="ECO:0000313" key="11">
    <source>
        <dbReference type="EMBL" id="KAH7290767.1"/>
    </source>
</evidence>
<keyword evidence="9 10" id="KW-0472">Membrane</keyword>
<dbReference type="OrthoDB" id="310030at2759"/>
<name>A0A8T2R453_CERRI</name>
<comment type="pathway">
    <text evidence="3 10">Protein modification; protein glycosylation.</text>
</comment>
<feature type="signal peptide" evidence="10">
    <location>
        <begin position="1"/>
        <end position="23"/>
    </location>
</feature>
<evidence type="ECO:0000256" key="6">
    <source>
        <dbReference type="ARBA" id="ARBA00022729"/>
    </source>
</evidence>
<dbReference type="PANTHER" id="PTHR21049">
    <property type="entry name" value="RIBOPHORIN I"/>
    <property type="match status" value="1"/>
</dbReference>
<comment type="function">
    <text evidence="1 10">Subunit of the oligosaccharyl transferase (OST) complex that catalyzes the initial transfer of a defined glycan (Glc(3)Man(9)GlcNAc(2) in eukaryotes) from the lipid carrier dolichol-pyrophosphate to an asparagine residue within an Asn-X-Ser/Thr consensus motif in nascent polypeptide chains, the first step in protein N-glycosylation. N-glycosylation occurs cotranslationally and the complex associates with the Sec61 complex at the channel-forming translocon complex that mediates protein translocation across the endoplasmic reticulum (ER). All subunits are required for a maximal enzyme activity.</text>
</comment>
<evidence type="ECO:0000256" key="2">
    <source>
        <dbReference type="ARBA" id="ARBA00004115"/>
    </source>
</evidence>
<dbReference type="Pfam" id="PF04597">
    <property type="entry name" value="Ribophorin_I"/>
    <property type="match status" value="1"/>
</dbReference>
<dbReference type="EMBL" id="CM035435">
    <property type="protein sequence ID" value="KAH7290767.1"/>
    <property type="molecule type" value="Genomic_DNA"/>
</dbReference>
<keyword evidence="12" id="KW-1185">Reference proteome</keyword>
<proteinExistence type="inferred from homology"/>
<dbReference type="PANTHER" id="PTHR21049:SF0">
    <property type="entry name" value="DOLICHYL-DIPHOSPHOOLIGOSACCHARIDE--PROTEIN GLYCOSYLTRANSFERASE SUBUNIT 1"/>
    <property type="match status" value="1"/>
</dbReference>
<evidence type="ECO:0000256" key="9">
    <source>
        <dbReference type="ARBA" id="ARBA00023136"/>
    </source>
</evidence>
<protein>
    <recommendedName>
        <fullName evidence="10">Dolichyl-diphosphooligosaccharide--protein glycosyltransferase subunit 1</fullName>
    </recommendedName>
</protein>
<keyword evidence="7 10" id="KW-0256">Endoplasmic reticulum</keyword>
<comment type="similarity">
    <text evidence="4 10">Belongs to the OST1 family.</text>
</comment>
<keyword evidence="8 10" id="KW-1133">Transmembrane helix</keyword>
<organism evidence="11 12">
    <name type="scientific">Ceratopteris richardii</name>
    <name type="common">Triangle waterfern</name>
    <dbReference type="NCBI Taxonomy" id="49495"/>
    <lineage>
        <taxon>Eukaryota</taxon>
        <taxon>Viridiplantae</taxon>
        <taxon>Streptophyta</taxon>
        <taxon>Embryophyta</taxon>
        <taxon>Tracheophyta</taxon>
        <taxon>Polypodiopsida</taxon>
        <taxon>Polypodiidae</taxon>
        <taxon>Polypodiales</taxon>
        <taxon>Pteridineae</taxon>
        <taxon>Pteridaceae</taxon>
        <taxon>Parkerioideae</taxon>
        <taxon>Ceratopteris</taxon>
    </lineage>
</organism>
<evidence type="ECO:0000256" key="10">
    <source>
        <dbReference type="RuleBase" id="RU361143"/>
    </source>
</evidence>
<keyword evidence="5 10" id="KW-0812">Transmembrane</keyword>
<dbReference type="InterPro" id="IPR007676">
    <property type="entry name" value="Ribophorin_I"/>
</dbReference>
<evidence type="ECO:0000313" key="12">
    <source>
        <dbReference type="Proteomes" id="UP000825935"/>
    </source>
</evidence>
<evidence type="ECO:0000256" key="8">
    <source>
        <dbReference type="ARBA" id="ARBA00022989"/>
    </source>
</evidence>
<comment type="subcellular location">
    <subcellularLocation>
        <location evidence="2 10">Endoplasmic reticulum membrane</location>
        <topology evidence="2 10">Single-pass type I membrane protein</topology>
    </subcellularLocation>
</comment>